<protein>
    <submittedName>
        <fullName evidence="4">WD domain, G-beta repeat, putative</fullName>
    </submittedName>
</protein>
<dbReference type="Proteomes" id="UP000243200">
    <property type="component" value="Chromosome 13"/>
</dbReference>
<dbReference type="SMART" id="SM00320">
    <property type="entry name" value="WD40"/>
    <property type="match status" value="3"/>
</dbReference>
<name>A0A1C3KX53_PLAOA</name>
<dbReference type="InterPro" id="IPR001680">
    <property type="entry name" value="WD40_rpt"/>
</dbReference>
<dbReference type="VEuPathDB" id="PlasmoDB:POWCR01_130028500"/>
<dbReference type="InterPro" id="IPR015943">
    <property type="entry name" value="WD40/YVTN_repeat-like_dom_sf"/>
</dbReference>
<dbReference type="OrthoDB" id="4869960at2759"/>
<dbReference type="Gene3D" id="2.130.10.10">
    <property type="entry name" value="YVTN repeat-like/Quinoprotein amine dehydrogenase"/>
    <property type="match status" value="1"/>
</dbReference>
<keyword evidence="1 3" id="KW-0853">WD repeat</keyword>
<dbReference type="PROSITE" id="PS00678">
    <property type="entry name" value="WD_REPEATS_1"/>
    <property type="match status" value="1"/>
</dbReference>
<dbReference type="PROSITE" id="PS50082">
    <property type="entry name" value="WD_REPEATS_2"/>
    <property type="match status" value="1"/>
</dbReference>
<sequence>MKHSSLQNDNIYNNIRKLKIDKQHFNYINQNVQSNEKFISRLQNTMTLSGHEGCVNRLKWNDYNHLLASASDDKKVLIWNVNKHKYKNKPKHSIDTGHSYNIFGVGYIDNDFVITGSMDRQVRVHNIYNSSYRVVHKCHSDRVKHIATVPKHNQFVYWSCAEDGTVRQFDTREKHICSPPDCRNVWRLPLHLLTSSVDIHINSTYIYIYMLTHSYVHIDAFTYVRMCALYPVVRTNKTKQKSIK</sequence>
<dbReference type="InterPro" id="IPR019775">
    <property type="entry name" value="WD40_repeat_CS"/>
</dbReference>
<keyword evidence="2" id="KW-0677">Repeat</keyword>
<evidence type="ECO:0000313" key="4">
    <source>
        <dbReference type="EMBL" id="SBT78801.1"/>
    </source>
</evidence>
<evidence type="ECO:0000313" key="5">
    <source>
        <dbReference type="Proteomes" id="UP000243200"/>
    </source>
</evidence>
<evidence type="ECO:0000256" key="3">
    <source>
        <dbReference type="PROSITE-ProRule" id="PRU00221"/>
    </source>
</evidence>
<organism evidence="4 5">
    <name type="scientific">Plasmodium ovale</name>
    <name type="common">malaria parasite P. ovale</name>
    <dbReference type="NCBI Taxonomy" id="36330"/>
    <lineage>
        <taxon>Eukaryota</taxon>
        <taxon>Sar</taxon>
        <taxon>Alveolata</taxon>
        <taxon>Apicomplexa</taxon>
        <taxon>Aconoidasida</taxon>
        <taxon>Haemosporida</taxon>
        <taxon>Plasmodiidae</taxon>
        <taxon>Plasmodium</taxon>
        <taxon>Plasmodium (Plasmodium)</taxon>
    </lineage>
</organism>
<dbReference type="Pfam" id="PF00400">
    <property type="entry name" value="WD40"/>
    <property type="match status" value="3"/>
</dbReference>
<dbReference type="GO" id="GO:0005737">
    <property type="term" value="C:cytoplasm"/>
    <property type="evidence" value="ECO:0007669"/>
    <property type="project" value="TreeGrafter"/>
</dbReference>
<reference evidence="4 5" key="1">
    <citation type="submission" date="2016-06" db="EMBL/GenBank/DDBJ databases">
        <authorList>
            <consortium name="Pathogen Informatics"/>
        </authorList>
    </citation>
    <scope>NUCLEOTIDE SEQUENCE [LARGE SCALE GENOMIC DNA]</scope>
    <source>
        <strain evidence="4">PowCR01</strain>
    </source>
</reference>
<proteinExistence type="predicted"/>
<dbReference type="InterPro" id="IPR036322">
    <property type="entry name" value="WD40_repeat_dom_sf"/>
</dbReference>
<dbReference type="SUPFAM" id="SSF50978">
    <property type="entry name" value="WD40 repeat-like"/>
    <property type="match status" value="1"/>
</dbReference>
<dbReference type="GO" id="GO:0080008">
    <property type="term" value="C:Cul4-RING E3 ubiquitin ligase complex"/>
    <property type="evidence" value="ECO:0007669"/>
    <property type="project" value="TreeGrafter"/>
</dbReference>
<dbReference type="PANTHER" id="PTHR15574:SF40">
    <property type="entry name" value="WD AND TETRATRICOPEPTIDE REPEATS PROTEIN 1"/>
    <property type="match status" value="1"/>
</dbReference>
<gene>
    <name evidence="4" type="primary">PowCR01_130028500</name>
    <name evidence="4" type="ORF">POWCR01_130028500</name>
</gene>
<dbReference type="PANTHER" id="PTHR15574">
    <property type="entry name" value="WD REPEAT DOMAIN-CONTAINING FAMILY"/>
    <property type="match status" value="1"/>
</dbReference>
<feature type="repeat" description="WD" evidence="3">
    <location>
        <begin position="48"/>
        <end position="89"/>
    </location>
</feature>
<evidence type="ECO:0000256" key="1">
    <source>
        <dbReference type="ARBA" id="ARBA00022574"/>
    </source>
</evidence>
<dbReference type="AlphaFoldDB" id="A0A1C3KX53"/>
<evidence type="ECO:0000256" key="2">
    <source>
        <dbReference type="ARBA" id="ARBA00022737"/>
    </source>
</evidence>
<dbReference type="VEuPathDB" id="PlasmoDB:PocGH01_00134300"/>
<accession>A0A1C3KX53</accession>
<dbReference type="InterPro" id="IPR045151">
    <property type="entry name" value="DCAF8"/>
</dbReference>
<dbReference type="GO" id="GO:0045717">
    <property type="term" value="P:negative regulation of fatty acid biosynthetic process"/>
    <property type="evidence" value="ECO:0007669"/>
    <property type="project" value="TreeGrafter"/>
</dbReference>
<dbReference type="EMBL" id="LT594517">
    <property type="protein sequence ID" value="SBT78801.1"/>
    <property type="molecule type" value="Genomic_DNA"/>
</dbReference>
<dbReference type="PROSITE" id="PS50294">
    <property type="entry name" value="WD_REPEATS_REGION"/>
    <property type="match status" value="1"/>
</dbReference>